<sequence>MFDMRWIVATATQPWPGAAFVAHWGRAEPWRALPRWLRHRLLCLAASSHHPPSLDAALAHCGTVLQADAVASAVIAGDLDTCRRLYEAEGCDWDASLVGTAAGLSGSLPVCEWLVEAIPNRGVWRQHYLLPAAILAGHERVVDWALERLGNDRDWSGAWVGAAAKAGRLELLQRLAVRDPWPQPAGAAAAAGGAAVGAAGGGGPAAAAAGGPLPAADPGAQQQVNGFMELIALAAAEQGHVAVLRLLRGRGFVFRARQLRAVLGESVQGGLASLRYLLLEGPVDMAQGGGAAAADWSCLFRDAAVKGADLWLLRHLHEQLGAAIDLVAVGCGGSEEALSWAVAALEAAGQAPEPLSCRAFQQVLSSGNWAAANFLLRHGLAPPKQELLRHMLLEDAHKTRIADLQGVVGMGGRQDRLQAAAQVQWTAELHAALAFWPSHGSTYETPCREEWLMRLVRAVGAELAATARGHQGRGTR</sequence>
<dbReference type="GO" id="GO:0016020">
    <property type="term" value="C:membrane"/>
    <property type="evidence" value="ECO:0007669"/>
    <property type="project" value="TreeGrafter"/>
</dbReference>
<dbReference type="EMBL" id="JAEHOC010000066">
    <property type="protein sequence ID" value="KAG2424375.1"/>
    <property type="molecule type" value="Genomic_DNA"/>
</dbReference>
<keyword evidence="2" id="KW-1185">Reference proteome</keyword>
<dbReference type="GO" id="GO:0005783">
    <property type="term" value="C:endoplasmic reticulum"/>
    <property type="evidence" value="ECO:0007669"/>
    <property type="project" value="TreeGrafter"/>
</dbReference>
<dbReference type="PANTHER" id="PTHR12393">
    <property type="entry name" value="SPHINGOMYELIN PHOSPHODIESTERASE RELATED"/>
    <property type="match status" value="1"/>
</dbReference>
<dbReference type="GO" id="GO:0046513">
    <property type="term" value="P:ceramide biosynthetic process"/>
    <property type="evidence" value="ECO:0007669"/>
    <property type="project" value="TreeGrafter"/>
</dbReference>
<evidence type="ECO:0000313" key="2">
    <source>
        <dbReference type="Proteomes" id="UP000650467"/>
    </source>
</evidence>
<reference evidence="1" key="1">
    <citation type="journal article" date="2020" name="bioRxiv">
        <title>Comparative genomics of Chlamydomonas.</title>
        <authorList>
            <person name="Craig R.J."/>
            <person name="Hasan A.R."/>
            <person name="Ness R.W."/>
            <person name="Keightley P.D."/>
        </authorList>
    </citation>
    <scope>NUCLEOTIDE SEQUENCE</scope>
    <source>
        <strain evidence="1">SAG 7.73</strain>
    </source>
</reference>
<dbReference type="GO" id="GO:0004620">
    <property type="term" value="F:phospholipase activity"/>
    <property type="evidence" value="ECO:0007669"/>
    <property type="project" value="TreeGrafter"/>
</dbReference>
<protein>
    <submittedName>
        <fullName evidence="1">Uncharacterized protein</fullName>
    </submittedName>
</protein>
<dbReference type="OrthoDB" id="151517at2759"/>
<gene>
    <name evidence="1" type="ORF">HXX76_014584</name>
</gene>
<comment type="caution">
    <text evidence="1">The sequence shown here is derived from an EMBL/GenBank/DDBJ whole genome shotgun (WGS) entry which is preliminary data.</text>
</comment>
<name>A0A835VQU4_CHLIN</name>
<dbReference type="AlphaFoldDB" id="A0A835VQU4"/>
<evidence type="ECO:0000313" key="1">
    <source>
        <dbReference type="EMBL" id="KAG2424375.1"/>
    </source>
</evidence>
<dbReference type="GO" id="GO:0030149">
    <property type="term" value="P:sphingolipid catabolic process"/>
    <property type="evidence" value="ECO:0007669"/>
    <property type="project" value="TreeGrafter"/>
</dbReference>
<dbReference type="GO" id="GO:0071944">
    <property type="term" value="C:cell periphery"/>
    <property type="evidence" value="ECO:0007669"/>
    <property type="project" value="TreeGrafter"/>
</dbReference>
<proteinExistence type="predicted"/>
<dbReference type="Proteomes" id="UP000650467">
    <property type="component" value="Unassembled WGS sequence"/>
</dbReference>
<accession>A0A835VQU4</accession>
<organism evidence="1 2">
    <name type="scientific">Chlamydomonas incerta</name>
    <dbReference type="NCBI Taxonomy" id="51695"/>
    <lineage>
        <taxon>Eukaryota</taxon>
        <taxon>Viridiplantae</taxon>
        <taxon>Chlorophyta</taxon>
        <taxon>core chlorophytes</taxon>
        <taxon>Chlorophyceae</taxon>
        <taxon>CS clade</taxon>
        <taxon>Chlamydomonadales</taxon>
        <taxon>Chlamydomonadaceae</taxon>
        <taxon>Chlamydomonas</taxon>
    </lineage>
</organism>
<dbReference type="PANTHER" id="PTHR12393:SF6">
    <property type="entry name" value="SPHINGOMYELIN PHOSPHODIESTERASE 2"/>
    <property type="match status" value="1"/>
</dbReference>